<sequence length="78" mass="9400">MGSSYRYAANLEAQVHLDEAKLQDMKNKKERLKFERQHNAKQEEKKLKSIACELKQSQRKRNRTMKITPYTSLYHFVR</sequence>
<dbReference type="Proteomes" id="UP000681722">
    <property type="component" value="Unassembled WGS sequence"/>
</dbReference>
<dbReference type="Proteomes" id="UP000677228">
    <property type="component" value="Unassembled WGS sequence"/>
</dbReference>
<evidence type="ECO:0000313" key="3">
    <source>
        <dbReference type="EMBL" id="CAF1099548.1"/>
    </source>
</evidence>
<keyword evidence="1" id="KW-0175">Coiled coil</keyword>
<dbReference type="Proteomes" id="UP000682733">
    <property type="component" value="Unassembled WGS sequence"/>
</dbReference>
<dbReference type="EMBL" id="CAJOBA010009854">
    <property type="protein sequence ID" value="CAF3860965.1"/>
    <property type="molecule type" value="Genomic_DNA"/>
</dbReference>
<dbReference type="EMBL" id="CAJNOQ010004071">
    <property type="protein sequence ID" value="CAF1043392.1"/>
    <property type="molecule type" value="Genomic_DNA"/>
</dbReference>
<reference evidence="2" key="1">
    <citation type="submission" date="2021-02" db="EMBL/GenBank/DDBJ databases">
        <authorList>
            <person name="Nowell W R."/>
        </authorList>
    </citation>
    <scope>NUCLEOTIDE SEQUENCE</scope>
</reference>
<evidence type="ECO:0000313" key="5">
    <source>
        <dbReference type="EMBL" id="CAF3860965.1"/>
    </source>
</evidence>
<dbReference type="Proteomes" id="UP000663829">
    <property type="component" value="Unassembled WGS sequence"/>
</dbReference>
<protein>
    <submittedName>
        <fullName evidence="2">Uncharacterized protein</fullName>
    </submittedName>
</protein>
<evidence type="ECO:0000313" key="4">
    <source>
        <dbReference type="EMBL" id="CAF3813467.1"/>
    </source>
</evidence>
<dbReference type="EMBL" id="CAJNOK010009834">
    <property type="protein sequence ID" value="CAF1099548.1"/>
    <property type="molecule type" value="Genomic_DNA"/>
</dbReference>
<gene>
    <name evidence="2" type="ORF">GPM918_LOCUS15898</name>
    <name evidence="3" type="ORF">OVA965_LOCUS19220</name>
    <name evidence="4" type="ORF">SRO942_LOCUS15898</name>
    <name evidence="5" type="ORF">TMI583_LOCUS19235</name>
</gene>
<dbReference type="AlphaFoldDB" id="A0A814K1Y4"/>
<dbReference type="EMBL" id="CAJOBC010004071">
    <property type="protein sequence ID" value="CAF3813467.1"/>
    <property type="molecule type" value="Genomic_DNA"/>
</dbReference>
<accession>A0A814K1Y4</accession>
<feature type="coiled-coil region" evidence="1">
    <location>
        <begin position="8"/>
        <end position="60"/>
    </location>
</feature>
<comment type="caution">
    <text evidence="2">The sequence shown here is derived from an EMBL/GenBank/DDBJ whole genome shotgun (WGS) entry which is preliminary data.</text>
</comment>
<keyword evidence="6" id="KW-1185">Reference proteome</keyword>
<organism evidence="2 6">
    <name type="scientific">Didymodactylos carnosus</name>
    <dbReference type="NCBI Taxonomy" id="1234261"/>
    <lineage>
        <taxon>Eukaryota</taxon>
        <taxon>Metazoa</taxon>
        <taxon>Spiralia</taxon>
        <taxon>Gnathifera</taxon>
        <taxon>Rotifera</taxon>
        <taxon>Eurotatoria</taxon>
        <taxon>Bdelloidea</taxon>
        <taxon>Philodinida</taxon>
        <taxon>Philodinidae</taxon>
        <taxon>Didymodactylos</taxon>
    </lineage>
</organism>
<evidence type="ECO:0000256" key="1">
    <source>
        <dbReference type="SAM" id="Coils"/>
    </source>
</evidence>
<evidence type="ECO:0000313" key="6">
    <source>
        <dbReference type="Proteomes" id="UP000663829"/>
    </source>
</evidence>
<proteinExistence type="predicted"/>
<evidence type="ECO:0000313" key="2">
    <source>
        <dbReference type="EMBL" id="CAF1043392.1"/>
    </source>
</evidence>
<name>A0A814K1Y4_9BILA</name>